<accession>A0A7W6P2G8</accession>
<dbReference type="Gene3D" id="3.30.9.10">
    <property type="entry name" value="D-Amino Acid Oxidase, subunit A, domain 2"/>
    <property type="match status" value="1"/>
</dbReference>
<comment type="caution">
    <text evidence="3">The sequence shown here is derived from an EMBL/GenBank/DDBJ whole genome shotgun (WGS) entry which is preliminary data.</text>
</comment>
<feature type="domain" description="FAD dependent oxidoreductase" evidence="2">
    <location>
        <begin position="38"/>
        <end position="388"/>
    </location>
</feature>
<dbReference type="InterPro" id="IPR006076">
    <property type="entry name" value="FAD-dep_OxRdtase"/>
</dbReference>
<dbReference type="AlphaFoldDB" id="A0A7W6P2G8"/>
<keyword evidence="4" id="KW-1185">Reference proteome</keyword>
<dbReference type="PANTHER" id="PTHR13847">
    <property type="entry name" value="SARCOSINE DEHYDROGENASE-RELATED"/>
    <property type="match status" value="1"/>
</dbReference>
<evidence type="ECO:0000313" key="4">
    <source>
        <dbReference type="Proteomes" id="UP000584824"/>
    </source>
</evidence>
<dbReference type="Gene3D" id="3.50.50.60">
    <property type="entry name" value="FAD/NAD(P)-binding domain"/>
    <property type="match status" value="1"/>
</dbReference>
<dbReference type="Proteomes" id="UP000584824">
    <property type="component" value="Unassembled WGS sequence"/>
</dbReference>
<sequence length="434" mass="47162">MTAQITSPNNPGHTASWYAWSANDKTIRPTLEGTLEADICVVGAGFSGLSAALTLIEKGYSVIVLEGERIGFGASGRNGGQIVNGYSRDIGTIARRYGPDKAAKLGAMSLEGGHIIRERVAKYDIACDLRQGGFFAAFTEKQIREMEAHKATWEKHGHTGLQMVSKAEVHRYARSDRYVGGMIDTLGGHFHPLNYALGEAAVIERLGGRIFENSRVLKIDTGASPSVQTAKGSVKAKYVLVCGNAYLGETLPEVSSRMMPVSSQVLTTEPLDARLLESLLPADYCVEDANYVLDYYRRTADNRLLYGGGINYGGRDPKDIVAYIQPNLVKTFPQLAGVKIDFAWSGNFALTLTRIPHIGRLSPTVYFSHGDSGHGVTTTQLLGKILGEAVSGQAERFDVWASLPNLPFPGGKTFRVPLTMLGAWWYGLRDRLGV</sequence>
<reference evidence="3 4" key="1">
    <citation type="submission" date="2020-08" db="EMBL/GenBank/DDBJ databases">
        <title>Genomic Encyclopedia of Type Strains, Phase IV (KMG-IV): sequencing the most valuable type-strain genomes for metagenomic binning, comparative biology and taxonomic classification.</title>
        <authorList>
            <person name="Goeker M."/>
        </authorList>
    </citation>
    <scope>NUCLEOTIDE SEQUENCE [LARGE SCALE GENOMIC DNA]</scope>
    <source>
        <strain evidence="3 4">DSM 26385</strain>
    </source>
</reference>
<dbReference type="Pfam" id="PF01266">
    <property type="entry name" value="DAO"/>
    <property type="match status" value="1"/>
</dbReference>
<evidence type="ECO:0000256" key="1">
    <source>
        <dbReference type="ARBA" id="ARBA00023002"/>
    </source>
</evidence>
<dbReference type="EC" id="1.4.3.-" evidence="3"/>
<protein>
    <submittedName>
        <fullName evidence="3">Gamma-glutamylputrescine oxidase</fullName>
        <ecNumber evidence="3">1.4.3.-</ecNumber>
    </submittedName>
</protein>
<dbReference type="InterPro" id="IPR036188">
    <property type="entry name" value="FAD/NAD-bd_sf"/>
</dbReference>
<evidence type="ECO:0000313" key="3">
    <source>
        <dbReference type="EMBL" id="MBB4104648.1"/>
    </source>
</evidence>
<name>A0A7W6P2G8_9HYPH</name>
<proteinExistence type="predicted"/>
<dbReference type="GO" id="GO:0016491">
    <property type="term" value="F:oxidoreductase activity"/>
    <property type="evidence" value="ECO:0007669"/>
    <property type="project" value="UniProtKB-KW"/>
</dbReference>
<keyword evidence="1 3" id="KW-0560">Oxidoreductase</keyword>
<organism evidence="3 4">
    <name type="scientific">Allorhizobium borbori</name>
    <dbReference type="NCBI Taxonomy" id="485907"/>
    <lineage>
        <taxon>Bacteria</taxon>
        <taxon>Pseudomonadati</taxon>
        <taxon>Pseudomonadota</taxon>
        <taxon>Alphaproteobacteria</taxon>
        <taxon>Hyphomicrobiales</taxon>
        <taxon>Rhizobiaceae</taxon>
        <taxon>Rhizobium/Agrobacterium group</taxon>
        <taxon>Allorhizobium</taxon>
    </lineage>
</organism>
<dbReference type="GO" id="GO:0005737">
    <property type="term" value="C:cytoplasm"/>
    <property type="evidence" value="ECO:0007669"/>
    <property type="project" value="TreeGrafter"/>
</dbReference>
<dbReference type="PANTHER" id="PTHR13847:SF275">
    <property type="entry name" value="GAMMA-GLUTAMYLPUTRESCINE OXIDOREDUCTASE"/>
    <property type="match status" value="1"/>
</dbReference>
<dbReference type="RefSeq" id="WP_183793731.1">
    <property type="nucleotide sequence ID" value="NZ_JACIDU010000013.1"/>
</dbReference>
<gene>
    <name evidence="3" type="ORF">GGQ66_003226</name>
</gene>
<evidence type="ECO:0000259" key="2">
    <source>
        <dbReference type="Pfam" id="PF01266"/>
    </source>
</evidence>
<dbReference type="SUPFAM" id="SSF51905">
    <property type="entry name" value="FAD/NAD(P)-binding domain"/>
    <property type="match status" value="1"/>
</dbReference>
<dbReference type="EMBL" id="JACIDU010000013">
    <property type="protein sequence ID" value="MBB4104648.1"/>
    <property type="molecule type" value="Genomic_DNA"/>
</dbReference>